<evidence type="ECO:0000313" key="7">
    <source>
        <dbReference type="EMBL" id="TCO83217.1"/>
    </source>
</evidence>
<dbReference type="Gene3D" id="3.40.366.10">
    <property type="entry name" value="Malonyl-Coenzyme A Acyl Carrier Protein, domain 2"/>
    <property type="match status" value="1"/>
</dbReference>
<dbReference type="OrthoDB" id="9805460at2"/>
<evidence type="ECO:0000256" key="3">
    <source>
        <dbReference type="ARBA" id="ARBA00048462"/>
    </source>
</evidence>
<evidence type="ECO:0000259" key="6">
    <source>
        <dbReference type="SMART" id="SM00827"/>
    </source>
</evidence>
<dbReference type="InterPro" id="IPR050858">
    <property type="entry name" value="Mal-CoA-ACP_Trans/PKS_FabD"/>
</dbReference>
<dbReference type="Pfam" id="PF00698">
    <property type="entry name" value="Acyl_transf_1"/>
    <property type="match status" value="1"/>
</dbReference>
<dbReference type="InterPro" id="IPR024925">
    <property type="entry name" value="Malonyl_CoA-ACP_transAc"/>
</dbReference>
<feature type="active site" evidence="5">
    <location>
        <position position="196"/>
    </location>
</feature>
<dbReference type="PANTHER" id="PTHR42681">
    <property type="entry name" value="MALONYL-COA-ACYL CARRIER PROTEIN TRANSACYLASE, MITOCHONDRIAL"/>
    <property type="match status" value="1"/>
</dbReference>
<dbReference type="InterPro" id="IPR014043">
    <property type="entry name" value="Acyl_transferase_dom"/>
</dbReference>
<proteinExistence type="inferred from homology"/>
<dbReference type="FunFam" id="3.30.70.250:FF:000001">
    <property type="entry name" value="Malonyl CoA-acyl carrier protein transacylase"/>
    <property type="match status" value="1"/>
</dbReference>
<comment type="catalytic activity">
    <reaction evidence="3 4">
        <text>holo-[ACP] + malonyl-CoA = malonyl-[ACP] + CoA</text>
        <dbReference type="Rhea" id="RHEA:41792"/>
        <dbReference type="Rhea" id="RHEA-COMP:9623"/>
        <dbReference type="Rhea" id="RHEA-COMP:9685"/>
        <dbReference type="ChEBI" id="CHEBI:57287"/>
        <dbReference type="ChEBI" id="CHEBI:57384"/>
        <dbReference type="ChEBI" id="CHEBI:64479"/>
        <dbReference type="ChEBI" id="CHEBI:78449"/>
        <dbReference type="EC" id="2.3.1.39"/>
    </reaction>
</comment>
<protein>
    <recommendedName>
        <fullName evidence="4">Malonyl CoA-acyl carrier protein transacylase</fullName>
        <ecNumber evidence="4">2.3.1.39</ecNumber>
    </recommendedName>
</protein>
<keyword evidence="1 4" id="KW-0808">Transferase</keyword>
<evidence type="ECO:0000256" key="2">
    <source>
        <dbReference type="ARBA" id="ARBA00023315"/>
    </source>
</evidence>
<dbReference type="PANTHER" id="PTHR42681:SF1">
    <property type="entry name" value="MALONYL-COA-ACYL CARRIER PROTEIN TRANSACYLASE, MITOCHONDRIAL"/>
    <property type="match status" value="1"/>
</dbReference>
<dbReference type="GO" id="GO:0004314">
    <property type="term" value="F:[acyl-carrier-protein] S-malonyltransferase activity"/>
    <property type="evidence" value="ECO:0007669"/>
    <property type="project" value="UniProtKB-EC"/>
</dbReference>
<dbReference type="Proteomes" id="UP000295711">
    <property type="component" value="Unassembled WGS sequence"/>
</dbReference>
<dbReference type="InterPro" id="IPR001227">
    <property type="entry name" value="Ac_transferase_dom_sf"/>
</dbReference>
<dbReference type="EMBL" id="SLXA01000013">
    <property type="protein sequence ID" value="TCO83217.1"/>
    <property type="molecule type" value="Genomic_DNA"/>
</dbReference>
<dbReference type="InterPro" id="IPR016036">
    <property type="entry name" value="Malonyl_transacylase_ACP-bd"/>
</dbReference>
<dbReference type="EC" id="2.3.1.39" evidence="4"/>
<reference evidence="7 8" key="1">
    <citation type="submission" date="2019-03" db="EMBL/GenBank/DDBJ databases">
        <title>Genomic Encyclopedia of Type Strains, Phase IV (KMG-IV): sequencing the most valuable type-strain genomes for metagenomic binning, comparative biology and taxonomic classification.</title>
        <authorList>
            <person name="Goeker M."/>
        </authorList>
    </citation>
    <scope>NUCLEOTIDE SEQUENCE [LARGE SCALE GENOMIC DNA]</scope>
    <source>
        <strain evidence="7 8">DSM 28559</strain>
    </source>
</reference>
<dbReference type="AlphaFoldDB" id="A0A4R2LAE5"/>
<dbReference type="GO" id="GO:0006633">
    <property type="term" value="P:fatty acid biosynthetic process"/>
    <property type="evidence" value="ECO:0007669"/>
    <property type="project" value="TreeGrafter"/>
</dbReference>
<comment type="caution">
    <text evidence="7">The sequence shown here is derived from an EMBL/GenBank/DDBJ whole genome shotgun (WGS) entry which is preliminary data.</text>
</comment>
<dbReference type="RefSeq" id="WP_132093179.1">
    <property type="nucleotide sequence ID" value="NZ_JANKAQ010000014.1"/>
</dbReference>
<accession>A0A4R2LAE5</accession>
<keyword evidence="8" id="KW-1185">Reference proteome</keyword>
<dbReference type="SUPFAM" id="SSF52151">
    <property type="entry name" value="FabD/lysophospholipase-like"/>
    <property type="match status" value="1"/>
</dbReference>
<dbReference type="InterPro" id="IPR004410">
    <property type="entry name" value="Malonyl_CoA-ACP_transAc_FabD"/>
</dbReference>
<feature type="domain" description="Malonyl-CoA:ACP transacylase (MAT)" evidence="6">
    <location>
        <begin position="7"/>
        <end position="292"/>
    </location>
</feature>
<evidence type="ECO:0000313" key="8">
    <source>
        <dbReference type="Proteomes" id="UP000295711"/>
    </source>
</evidence>
<dbReference type="SMART" id="SM00827">
    <property type="entry name" value="PKS_AT"/>
    <property type="match status" value="1"/>
</dbReference>
<comment type="similarity">
    <text evidence="4">Belongs to the fabD family.</text>
</comment>
<organism evidence="7 8">
    <name type="scientific">Frisingicoccus caecimuris</name>
    <dbReference type="NCBI Taxonomy" id="1796636"/>
    <lineage>
        <taxon>Bacteria</taxon>
        <taxon>Bacillati</taxon>
        <taxon>Bacillota</taxon>
        <taxon>Clostridia</taxon>
        <taxon>Lachnospirales</taxon>
        <taxon>Lachnospiraceae</taxon>
        <taxon>Frisingicoccus</taxon>
    </lineage>
</organism>
<dbReference type="GO" id="GO:0005829">
    <property type="term" value="C:cytosol"/>
    <property type="evidence" value="ECO:0007669"/>
    <property type="project" value="TreeGrafter"/>
</dbReference>
<dbReference type="Gene3D" id="3.30.70.250">
    <property type="entry name" value="Malonyl-CoA ACP transacylase, ACP-binding"/>
    <property type="match status" value="1"/>
</dbReference>
<dbReference type="NCBIfam" id="TIGR00128">
    <property type="entry name" value="fabD"/>
    <property type="match status" value="1"/>
</dbReference>
<evidence type="ECO:0000256" key="5">
    <source>
        <dbReference type="PIRSR" id="PIRSR000446-1"/>
    </source>
</evidence>
<feature type="active site" evidence="5">
    <location>
        <position position="90"/>
    </location>
</feature>
<evidence type="ECO:0000256" key="1">
    <source>
        <dbReference type="ARBA" id="ARBA00022679"/>
    </source>
</evidence>
<dbReference type="PIRSF" id="PIRSF000446">
    <property type="entry name" value="Mct"/>
    <property type="match status" value="1"/>
</dbReference>
<dbReference type="SUPFAM" id="SSF55048">
    <property type="entry name" value="Probable ACP-binding domain of malonyl-CoA ACP transacylase"/>
    <property type="match status" value="1"/>
</dbReference>
<keyword evidence="2 4" id="KW-0012">Acyltransferase</keyword>
<name>A0A4R2LAE5_9FIRM</name>
<evidence type="ECO:0000256" key="4">
    <source>
        <dbReference type="PIRNR" id="PIRNR000446"/>
    </source>
</evidence>
<gene>
    <name evidence="7" type="ORF">EV212_1133</name>
</gene>
<sequence length="306" mass="33267">MKKTALIFPGQGAQKIGMGKDFYETFSISREVYDQAGKWLDMDVKSLCFEENDKLDITRYTQIGLLTTELAILKAVEAMEIVPIVTAGLSLGEYAALTAAGKISVEDAIRVIDKRGQYMQEAVPAGGAMAAVLGLNVETIEKICADTRGIVEIANDNCPGQTVISGEAEAVYLASEAMKGAGAKRVAMLNVSGPFHSSMLKRAGECLAPELEHICWLDSDIPYVSNTTAELIRDKGMIAPLLVRQVSESVRWQQDMKVMVDMGVEIFVEIGPGKTLAGFAKRINRKIPCLTIETVKDLEKLEALKC</sequence>
<dbReference type="InterPro" id="IPR016035">
    <property type="entry name" value="Acyl_Trfase/lysoPLipase"/>
</dbReference>